<feature type="compositionally biased region" description="Basic and acidic residues" evidence="2">
    <location>
        <begin position="19"/>
        <end position="37"/>
    </location>
</feature>
<reference evidence="3 4" key="1">
    <citation type="submission" date="2021-05" db="EMBL/GenBank/DDBJ databases">
        <title>A Polyphasic approach of four new species of the genus Ohtaekwangia: Ohtaekwangia histidinii sp. nov., Ohtaekwangia cretensis sp. nov., Ohtaekwangia indiensis sp. nov., Ohtaekwangia reichenbachii sp. nov. from diverse environment.</title>
        <authorList>
            <person name="Octaviana S."/>
        </authorList>
    </citation>
    <scope>NUCLEOTIDE SEQUENCE [LARGE SCALE GENOMIC DNA]</scope>
    <source>
        <strain evidence="3 4">PWU5</strain>
    </source>
</reference>
<name>A0AAP2DXR2_9BACT</name>
<accession>A0AAP2DXR2</accession>
<dbReference type="AlphaFoldDB" id="A0AAP2DXR2"/>
<evidence type="ECO:0000313" key="4">
    <source>
        <dbReference type="Proteomes" id="UP001319080"/>
    </source>
</evidence>
<protein>
    <submittedName>
        <fullName evidence="3">Uncharacterized protein</fullName>
    </submittedName>
</protein>
<comment type="caution">
    <text evidence="3">The sequence shown here is derived from an EMBL/GenBank/DDBJ whole genome shotgun (WGS) entry which is preliminary data.</text>
</comment>
<sequence length="227" mass="25851">MAGIFKKAMGLFVEFEEDKATHGLSQKDSRTTVERQSAKPPDAVPQGRAPARPALNEETFEKFEQHFEKLFDQANLPGPDYYEFWKMMETLEVHIKDERARIAATYASLAIQGLTKAKLMETAEKYKTLIEQDQSSFEKAAREKGDHAISQQQQQVKQLEETIVQHSEAIRKLTQEITESQAAMKVLQDSIADEQQKLETNKQGYALACEAMLRKINNDITKIQTTL</sequence>
<keyword evidence="4" id="KW-1185">Reference proteome</keyword>
<proteinExistence type="predicted"/>
<evidence type="ECO:0000256" key="2">
    <source>
        <dbReference type="SAM" id="MobiDB-lite"/>
    </source>
</evidence>
<feature type="coiled-coil region" evidence="1">
    <location>
        <begin position="142"/>
        <end position="197"/>
    </location>
</feature>
<gene>
    <name evidence="3" type="ORF">KK062_08740</name>
</gene>
<dbReference type="Proteomes" id="UP001319080">
    <property type="component" value="Unassembled WGS sequence"/>
</dbReference>
<evidence type="ECO:0000313" key="3">
    <source>
        <dbReference type="EMBL" id="MBT1708309.1"/>
    </source>
</evidence>
<dbReference type="EMBL" id="JAHESE010000006">
    <property type="protein sequence ID" value="MBT1708309.1"/>
    <property type="molecule type" value="Genomic_DNA"/>
</dbReference>
<evidence type="ECO:0000256" key="1">
    <source>
        <dbReference type="SAM" id="Coils"/>
    </source>
</evidence>
<feature type="region of interest" description="Disordered" evidence="2">
    <location>
        <begin position="19"/>
        <end position="50"/>
    </location>
</feature>
<dbReference type="RefSeq" id="WP_254083901.1">
    <property type="nucleotide sequence ID" value="NZ_JAHESE010000006.1"/>
</dbReference>
<keyword evidence="1" id="KW-0175">Coiled coil</keyword>
<organism evidence="3 4">
    <name type="scientific">Dawidia cretensis</name>
    <dbReference type="NCBI Taxonomy" id="2782350"/>
    <lineage>
        <taxon>Bacteria</taxon>
        <taxon>Pseudomonadati</taxon>
        <taxon>Bacteroidota</taxon>
        <taxon>Cytophagia</taxon>
        <taxon>Cytophagales</taxon>
        <taxon>Chryseotaleaceae</taxon>
        <taxon>Dawidia</taxon>
    </lineage>
</organism>